<dbReference type="PANTHER" id="PTHR34045:SF17">
    <property type="match status" value="1"/>
</dbReference>
<sequence length="262" mass="29685">MKIFNWFQSKINGKQGTNKQNSVTLTNSMLHQPCKEEFSDWPIELLAIGTFGNNNSLKDPGNLNHQPSQPDHLEELTPEQFGELHKEFKLLLCEQIPTTSPDSAKGSTKDIEKFFDSLQNLEDDRKCSGNKENHLKQSYSVACGKGQEVQLENTSSGIIGKKSVSYFLKTAFLYRGGFTAPPPPLLRHPISRSKFEKLRLEKIPRAILQKKIVPQASSPRATVKKKYLDKGNVVETDSEDEAFQTDRNKWDKSDSEFIVLEI</sequence>
<reference evidence="4" key="1">
    <citation type="journal article" date="2023" name="Proc. Natl. Acad. Sci. U.S.A.">
        <title>Genomic and structural basis for evolution of tropane alkaloid biosynthesis.</title>
        <authorList>
            <person name="Wanga Y.-J."/>
            <person name="Taina T."/>
            <person name="Yua J.-Y."/>
            <person name="Lia J."/>
            <person name="Xua B."/>
            <person name="Chenc J."/>
            <person name="D'Auriad J.C."/>
            <person name="Huanga J.-P."/>
            <person name="Huanga S.-X."/>
        </authorList>
    </citation>
    <scope>NUCLEOTIDE SEQUENCE [LARGE SCALE GENOMIC DNA]</scope>
    <source>
        <strain evidence="4">cv. KIB-2019</strain>
    </source>
</reference>
<dbReference type="GO" id="GO:0009630">
    <property type="term" value="P:gravitropism"/>
    <property type="evidence" value="ECO:0007669"/>
    <property type="project" value="InterPro"/>
</dbReference>
<evidence type="ECO:0000256" key="2">
    <source>
        <dbReference type="ARBA" id="ARBA00024198"/>
    </source>
</evidence>
<comment type="similarity">
    <text evidence="2">Belongs to the LAZY family.</text>
</comment>
<dbReference type="PANTHER" id="PTHR34045">
    <property type="entry name" value="OS03G0406300 PROTEIN"/>
    <property type="match status" value="1"/>
</dbReference>
<dbReference type="OrthoDB" id="1729737at2759"/>
<dbReference type="EMBL" id="JAJAGQ010000004">
    <property type="protein sequence ID" value="KAJ8564566.1"/>
    <property type="molecule type" value="Genomic_DNA"/>
</dbReference>
<proteinExistence type="inferred from homology"/>
<dbReference type="GO" id="GO:0040008">
    <property type="term" value="P:regulation of growth"/>
    <property type="evidence" value="ECO:0007669"/>
    <property type="project" value="InterPro"/>
</dbReference>
<dbReference type="Proteomes" id="UP001152561">
    <property type="component" value="Unassembled WGS sequence"/>
</dbReference>
<gene>
    <name evidence="3" type="ORF">K7X08_001026</name>
</gene>
<dbReference type="InterPro" id="IPR044683">
    <property type="entry name" value="LAZY"/>
</dbReference>
<keyword evidence="1" id="KW-0341">Growth regulation</keyword>
<accession>A0A9Q1MP11</accession>
<keyword evidence="4" id="KW-1185">Reference proteome</keyword>
<comment type="caution">
    <text evidence="3">The sequence shown here is derived from an EMBL/GenBank/DDBJ whole genome shotgun (WGS) entry which is preliminary data.</text>
</comment>
<evidence type="ECO:0000313" key="4">
    <source>
        <dbReference type="Proteomes" id="UP001152561"/>
    </source>
</evidence>
<dbReference type="AlphaFoldDB" id="A0A9Q1MP11"/>
<evidence type="ECO:0000313" key="3">
    <source>
        <dbReference type="EMBL" id="KAJ8564566.1"/>
    </source>
</evidence>
<protein>
    <submittedName>
        <fullName evidence="3">Uncharacterized protein</fullName>
    </submittedName>
</protein>
<evidence type="ECO:0000256" key="1">
    <source>
        <dbReference type="ARBA" id="ARBA00022604"/>
    </source>
</evidence>
<organism evidence="3 4">
    <name type="scientific">Anisodus acutangulus</name>
    <dbReference type="NCBI Taxonomy" id="402998"/>
    <lineage>
        <taxon>Eukaryota</taxon>
        <taxon>Viridiplantae</taxon>
        <taxon>Streptophyta</taxon>
        <taxon>Embryophyta</taxon>
        <taxon>Tracheophyta</taxon>
        <taxon>Spermatophyta</taxon>
        <taxon>Magnoliopsida</taxon>
        <taxon>eudicotyledons</taxon>
        <taxon>Gunneridae</taxon>
        <taxon>Pentapetalae</taxon>
        <taxon>asterids</taxon>
        <taxon>lamiids</taxon>
        <taxon>Solanales</taxon>
        <taxon>Solanaceae</taxon>
        <taxon>Solanoideae</taxon>
        <taxon>Hyoscyameae</taxon>
        <taxon>Anisodus</taxon>
    </lineage>
</organism>
<name>A0A9Q1MP11_9SOLA</name>